<keyword evidence="5" id="KW-1185">Reference proteome</keyword>
<keyword evidence="1" id="KW-0732">Signal</keyword>
<evidence type="ECO:0008006" key="6">
    <source>
        <dbReference type="Google" id="ProtNLM"/>
    </source>
</evidence>
<protein>
    <recommendedName>
        <fullName evidence="6">PiggyBac transposable element-derived protein domain-containing protein</fullName>
    </recommendedName>
</protein>
<evidence type="ECO:0000313" key="2">
    <source>
        <dbReference type="EMBL" id="KAE9026389.1"/>
    </source>
</evidence>
<dbReference type="Proteomes" id="UP000434957">
    <property type="component" value="Unassembled WGS sequence"/>
</dbReference>
<comment type="caution">
    <text evidence="2">The sequence shown here is derived from an EMBL/GenBank/DDBJ whole genome shotgun (WGS) entry which is preliminary data.</text>
</comment>
<reference evidence="2 4" key="1">
    <citation type="submission" date="2018-09" db="EMBL/GenBank/DDBJ databases">
        <title>Genomic investigation of the strawberry pathogen Phytophthora fragariae indicates pathogenicity is determined by transcriptional variation in three key races.</title>
        <authorList>
            <person name="Adams T.M."/>
            <person name="Armitage A.D."/>
            <person name="Sobczyk M.K."/>
            <person name="Bates H.J."/>
            <person name="Dunwell J.M."/>
            <person name="Nellist C.F."/>
            <person name="Harrison R.J."/>
        </authorList>
    </citation>
    <scope>NUCLEOTIDE SEQUENCE [LARGE SCALE GENOMIC DNA]</scope>
    <source>
        <strain evidence="2 4">SCRP249</strain>
        <strain evidence="3 5">SCRP333</strain>
    </source>
</reference>
<dbReference type="EMBL" id="QXFV01000783">
    <property type="protein sequence ID" value="KAE9026389.1"/>
    <property type="molecule type" value="Genomic_DNA"/>
</dbReference>
<gene>
    <name evidence="2" type="ORF">PR001_g12210</name>
    <name evidence="3" type="ORF">PR003_g12948</name>
</gene>
<dbReference type="Proteomes" id="UP000429607">
    <property type="component" value="Unassembled WGS sequence"/>
</dbReference>
<feature type="chain" id="PRO_5036380091" description="PiggyBac transposable element-derived protein domain-containing protein" evidence="1">
    <location>
        <begin position="26"/>
        <end position="59"/>
    </location>
</feature>
<sequence>MGRTPTGARAMWYDIFLFIQTLCHGIVDRNDWSSATSALTGQAWGVTAEESSARLSTPE</sequence>
<proteinExistence type="predicted"/>
<evidence type="ECO:0000313" key="4">
    <source>
        <dbReference type="Proteomes" id="UP000429607"/>
    </source>
</evidence>
<accession>A0A6A3M3E9</accession>
<evidence type="ECO:0000313" key="5">
    <source>
        <dbReference type="Proteomes" id="UP000434957"/>
    </source>
</evidence>
<feature type="signal peptide" evidence="1">
    <location>
        <begin position="1"/>
        <end position="25"/>
    </location>
</feature>
<organism evidence="2 4">
    <name type="scientific">Phytophthora rubi</name>
    <dbReference type="NCBI Taxonomy" id="129364"/>
    <lineage>
        <taxon>Eukaryota</taxon>
        <taxon>Sar</taxon>
        <taxon>Stramenopiles</taxon>
        <taxon>Oomycota</taxon>
        <taxon>Peronosporomycetes</taxon>
        <taxon>Peronosporales</taxon>
        <taxon>Peronosporaceae</taxon>
        <taxon>Phytophthora</taxon>
    </lineage>
</organism>
<dbReference type="AlphaFoldDB" id="A0A6A3M3E9"/>
<evidence type="ECO:0000313" key="3">
    <source>
        <dbReference type="EMBL" id="KAE9335569.1"/>
    </source>
</evidence>
<dbReference type="EMBL" id="QXFT01000799">
    <property type="protein sequence ID" value="KAE9335569.1"/>
    <property type="molecule type" value="Genomic_DNA"/>
</dbReference>
<name>A0A6A3M3E9_9STRA</name>
<evidence type="ECO:0000256" key="1">
    <source>
        <dbReference type="SAM" id="SignalP"/>
    </source>
</evidence>